<name>A0AA39G8S8_MICHY</name>
<keyword evidence="6" id="KW-0539">Nucleus</keyword>
<evidence type="ECO:0000256" key="5">
    <source>
        <dbReference type="ARBA" id="ARBA00023163"/>
    </source>
</evidence>
<evidence type="ECO:0000256" key="2">
    <source>
        <dbReference type="ARBA" id="ARBA00006079"/>
    </source>
</evidence>
<evidence type="ECO:0000256" key="3">
    <source>
        <dbReference type="ARBA" id="ARBA00023015"/>
    </source>
</evidence>
<dbReference type="EMBL" id="JAQQBR010000001">
    <property type="protein sequence ID" value="KAK0183170.1"/>
    <property type="molecule type" value="Genomic_DNA"/>
</dbReference>
<dbReference type="Pfam" id="PF07716">
    <property type="entry name" value="bZIP_2"/>
    <property type="match status" value="1"/>
</dbReference>
<dbReference type="SMART" id="SM00338">
    <property type="entry name" value="BRLZ"/>
    <property type="match status" value="1"/>
</dbReference>
<dbReference type="GO" id="GO:0000978">
    <property type="term" value="F:RNA polymerase II cis-regulatory region sequence-specific DNA binding"/>
    <property type="evidence" value="ECO:0007669"/>
    <property type="project" value="TreeGrafter"/>
</dbReference>
<comment type="similarity">
    <text evidence="2">Belongs to the bZIP family. NFIL3 subfamily.</text>
</comment>
<keyword evidence="4" id="KW-0238">DNA-binding</keyword>
<dbReference type="InterPro" id="IPR046347">
    <property type="entry name" value="bZIP_sf"/>
</dbReference>
<dbReference type="PANTHER" id="PTHR11988:SF55">
    <property type="entry name" value="BZIP DOMAIN-CONTAINING PROTEIN"/>
    <property type="match status" value="1"/>
</dbReference>
<dbReference type="InterPro" id="IPR004827">
    <property type="entry name" value="bZIP"/>
</dbReference>
<dbReference type="AlphaFoldDB" id="A0AA39G8S8"/>
<dbReference type="CDD" id="cd14695">
    <property type="entry name" value="bZIP_HLF"/>
    <property type="match status" value="1"/>
</dbReference>
<dbReference type="PROSITE" id="PS50217">
    <property type="entry name" value="BZIP"/>
    <property type="match status" value="1"/>
</dbReference>
<evidence type="ECO:0000256" key="6">
    <source>
        <dbReference type="ARBA" id="ARBA00023242"/>
    </source>
</evidence>
<reference evidence="8" key="2">
    <citation type="submission" date="2023-03" db="EMBL/GenBank/DDBJ databases">
        <authorList>
            <person name="Inwood S.N."/>
            <person name="Skelly J.G."/>
            <person name="Guhlin J."/>
            <person name="Harrop T.W.R."/>
            <person name="Goldson S.G."/>
            <person name="Dearden P.K."/>
        </authorList>
    </citation>
    <scope>NUCLEOTIDE SEQUENCE</scope>
    <source>
        <strain evidence="8">Lincoln</strain>
        <tissue evidence="8">Whole body</tissue>
    </source>
</reference>
<reference evidence="8" key="1">
    <citation type="journal article" date="2023" name="bioRxiv">
        <title>Scaffold-level genome assemblies of two parasitoid biocontrol wasps reveal the parthenogenesis mechanism and an associated novel virus.</title>
        <authorList>
            <person name="Inwood S."/>
            <person name="Skelly J."/>
            <person name="Guhlin J."/>
            <person name="Harrop T."/>
            <person name="Goldson S."/>
            <person name="Dearden P."/>
        </authorList>
    </citation>
    <scope>NUCLEOTIDE SEQUENCE</scope>
    <source>
        <strain evidence="8">Lincoln</strain>
        <tissue evidence="8">Whole body</tissue>
    </source>
</reference>
<dbReference type="GO" id="GO:0000981">
    <property type="term" value="F:DNA-binding transcription factor activity, RNA polymerase II-specific"/>
    <property type="evidence" value="ECO:0007669"/>
    <property type="project" value="TreeGrafter"/>
</dbReference>
<evidence type="ECO:0000313" key="8">
    <source>
        <dbReference type="EMBL" id="KAK0183170.1"/>
    </source>
</evidence>
<sequence>MNNLLVQSTYQRREKKVIPDDQKDEKYYERRKRNNEAAKKSRNARRIREDFIGLRVKILENENGILQQRILLLCEEIESLYGYIFKMQRQIYEIFNQSNYWLDTNLLQTMSFYNSQSCCIRNVTRIIDPYPTGTEINSSNSTAPVNFTSISNFISQLSSMLQTSQQSPI</sequence>
<gene>
    <name evidence="8" type="ORF">PV327_001237</name>
</gene>
<dbReference type="PANTHER" id="PTHR11988">
    <property type="entry name" value="THYROTROPH EMBRYONIC FACTOR RELATED"/>
    <property type="match status" value="1"/>
</dbReference>
<evidence type="ECO:0000256" key="4">
    <source>
        <dbReference type="ARBA" id="ARBA00023125"/>
    </source>
</evidence>
<keyword evidence="5" id="KW-0804">Transcription</keyword>
<protein>
    <recommendedName>
        <fullName evidence="7">BZIP domain-containing protein</fullName>
    </recommendedName>
</protein>
<dbReference type="Proteomes" id="UP001168972">
    <property type="component" value="Unassembled WGS sequence"/>
</dbReference>
<dbReference type="Gene3D" id="1.20.5.170">
    <property type="match status" value="1"/>
</dbReference>
<evidence type="ECO:0000256" key="1">
    <source>
        <dbReference type="ARBA" id="ARBA00004123"/>
    </source>
</evidence>
<evidence type="ECO:0000259" key="7">
    <source>
        <dbReference type="PROSITE" id="PS50217"/>
    </source>
</evidence>
<comment type="caution">
    <text evidence="8">The sequence shown here is derived from an EMBL/GenBank/DDBJ whole genome shotgun (WGS) entry which is preliminary data.</text>
</comment>
<evidence type="ECO:0000313" key="9">
    <source>
        <dbReference type="Proteomes" id="UP001168972"/>
    </source>
</evidence>
<dbReference type="InterPro" id="IPR040223">
    <property type="entry name" value="PAR_bZIP"/>
</dbReference>
<comment type="subcellular location">
    <subcellularLocation>
        <location evidence="1">Nucleus</location>
    </subcellularLocation>
</comment>
<keyword evidence="3" id="KW-0805">Transcription regulation</keyword>
<feature type="domain" description="BZIP" evidence="7">
    <location>
        <begin position="24"/>
        <end position="87"/>
    </location>
</feature>
<proteinExistence type="inferred from homology"/>
<keyword evidence="9" id="KW-1185">Reference proteome</keyword>
<dbReference type="GO" id="GO:0005634">
    <property type="term" value="C:nucleus"/>
    <property type="evidence" value="ECO:0007669"/>
    <property type="project" value="UniProtKB-SubCell"/>
</dbReference>
<dbReference type="FunFam" id="1.20.5.170:FF:000025">
    <property type="entry name" value="nuclear factor interleukin-3-regulated protein-like"/>
    <property type="match status" value="1"/>
</dbReference>
<dbReference type="SUPFAM" id="SSF57959">
    <property type="entry name" value="Leucine zipper domain"/>
    <property type="match status" value="1"/>
</dbReference>
<accession>A0AA39G8S8</accession>
<organism evidence="8 9">
    <name type="scientific">Microctonus hyperodae</name>
    <name type="common">Parasitoid wasp</name>
    <dbReference type="NCBI Taxonomy" id="165561"/>
    <lineage>
        <taxon>Eukaryota</taxon>
        <taxon>Metazoa</taxon>
        <taxon>Ecdysozoa</taxon>
        <taxon>Arthropoda</taxon>
        <taxon>Hexapoda</taxon>
        <taxon>Insecta</taxon>
        <taxon>Pterygota</taxon>
        <taxon>Neoptera</taxon>
        <taxon>Endopterygota</taxon>
        <taxon>Hymenoptera</taxon>
        <taxon>Apocrita</taxon>
        <taxon>Ichneumonoidea</taxon>
        <taxon>Braconidae</taxon>
        <taxon>Euphorinae</taxon>
        <taxon>Microctonus</taxon>
    </lineage>
</organism>